<reference evidence="4 6" key="2">
    <citation type="submission" date="2022-12" db="EMBL/GenBank/DDBJ databases">
        <authorList>
            <person name="Ruckert C."/>
            <person name="Busche T."/>
            <person name="Kalinowski J."/>
            <person name="Wittmann C."/>
        </authorList>
    </citation>
    <scope>NUCLEOTIDE SEQUENCE [LARGE SCALE GENOMIC DNA]</scope>
    <source>
        <strain evidence="4 6">DSM 40555</strain>
    </source>
</reference>
<evidence type="ECO:0000313" key="4">
    <source>
        <dbReference type="EMBL" id="WAT94928.1"/>
    </source>
</evidence>
<dbReference type="RefSeq" id="WP_159484111.1">
    <property type="nucleotide sequence ID" value="NZ_BLIP01000001.1"/>
</dbReference>
<organism evidence="3 5">
    <name type="scientific">Streptomyces nigrescens</name>
    <dbReference type="NCBI Taxonomy" id="1920"/>
    <lineage>
        <taxon>Bacteria</taxon>
        <taxon>Bacillati</taxon>
        <taxon>Actinomycetota</taxon>
        <taxon>Actinomycetes</taxon>
        <taxon>Kitasatosporales</taxon>
        <taxon>Streptomycetaceae</taxon>
        <taxon>Streptomyces</taxon>
    </lineage>
</organism>
<evidence type="ECO:0000313" key="3">
    <source>
        <dbReference type="EMBL" id="GFE20077.1"/>
    </source>
</evidence>
<dbReference type="Pfam" id="PF13455">
    <property type="entry name" value="MUG113"/>
    <property type="match status" value="1"/>
</dbReference>
<feature type="compositionally biased region" description="Basic residues" evidence="1">
    <location>
        <begin position="93"/>
        <end position="107"/>
    </location>
</feature>
<proteinExistence type="predicted"/>
<feature type="region of interest" description="Disordered" evidence="1">
    <location>
        <begin position="188"/>
        <end position="210"/>
    </location>
</feature>
<dbReference type="SMART" id="SM00974">
    <property type="entry name" value="T5orf172"/>
    <property type="match status" value="1"/>
</dbReference>
<name>A0A640T8K1_STRNI</name>
<dbReference type="EMBL" id="BLIP01000001">
    <property type="protein sequence ID" value="GFE20077.1"/>
    <property type="molecule type" value="Genomic_DNA"/>
</dbReference>
<dbReference type="InterPro" id="IPR018306">
    <property type="entry name" value="Phage_T5_Orf172_DNA-bd"/>
</dbReference>
<dbReference type="Proteomes" id="UP001210609">
    <property type="component" value="Chromosome"/>
</dbReference>
<keyword evidence="6" id="KW-1185">Reference proteome</keyword>
<gene>
    <name evidence="3" type="ORF">Sliba_05300</name>
    <name evidence="4" type="ORF">STRLI_000600</name>
</gene>
<sequence>MKNEWVYVLGPPGGTLVKIGRTINLAKRVAEIQRMSPVPLEILWSHPGGHELETNLHRHFAALRSHGEWFAFTEDPVARVRSAVELKPWLAPKPKKPKAPRAPRKPKSTKESRRAAFALRATPSPEVPEANPVVAARVGKVVALLEAIEDPVERYRAANRVEARWRQIAKEEKARIARALHDQGMSWREVGESLGGLSSQRAEQISRSAR</sequence>
<feature type="region of interest" description="Disordered" evidence="1">
    <location>
        <begin position="89"/>
        <end position="115"/>
    </location>
</feature>
<evidence type="ECO:0000313" key="5">
    <source>
        <dbReference type="Proteomes" id="UP000429552"/>
    </source>
</evidence>
<feature type="compositionally biased region" description="Polar residues" evidence="1">
    <location>
        <begin position="196"/>
        <end position="210"/>
    </location>
</feature>
<evidence type="ECO:0000259" key="2">
    <source>
        <dbReference type="SMART" id="SM00974"/>
    </source>
</evidence>
<evidence type="ECO:0000313" key="6">
    <source>
        <dbReference type="Proteomes" id="UP001210609"/>
    </source>
</evidence>
<reference evidence="3 5" key="1">
    <citation type="submission" date="2019-12" db="EMBL/GenBank/DDBJ databases">
        <title>Whole genome shotgun sequence of Streptomyces libani subsp. libani NBRC 13452.</title>
        <authorList>
            <person name="Ichikawa N."/>
            <person name="Kimura A."/>
            <person name="Kitahashi Y."/>
            <person name="Komaki H."/>
            <person name="Tamura T."/>
        </authorList>
    </citation>
    <scope>NUCLEOTIDE SEQUENCE [LARGE SCALE GENOMIC DNA]</scope>
    <source>
        <strain evidence="3 5">NBRC 13452</strain>
    </source>
</reference>
<accession>A0A640T8K1</accession>
<dbReference type="Proteomes" id="UP000429552">
    <property type="component" value="Unassembled WGS sequence"/>
</dbReference>
<dbReference type="AlphaFoldDB" id="A0A640T8K1"/>
<evidence type="ECO:0000256" key="1">
    <source>
        <dbReference type="SAM" id="MobiDB-lite"/>
    </source>
</evidence>
<feature type="domain" description="Bacteriophage T5 Orf172 DNA-binding" evidence="2">
    <location>
        <begin position="11"/>
        <end position="84"/>
    </location>
</feature>
<dbReference type="EMBL" id="CP114202">
    <property type="protein sequence ID" value="WAT94928.1"/>
    <property type="molecule type" value="Genomic_DNA"/>
</dbReference>
<protein>
    <submittedName>
        <fullName evidence="4">GIY-YIG nuclease family protein</fullName>
    </submittedName>
</protein>